<dbReference type="AlphaFoldDB" id="A0A951QPG3"/>
<evidence type="ECO:0000256" key="1">
    <source>
        <dbReference type="PROSITE-ProRule" id="PRU00285"/>
    </source>
</evidence>
<evidence type="ECO:0000313" key="4">
    <source>
        <dbReference type="EMBL" id="MBW4670044.1"/>
    </source>
</evidence>
<dbReference type="PROSITE" id="PS01031">
    <property type="entry name" value="SHSP"/>
    <property type="match status" value="1"/>
</dbReference>
<organism evidence="4 5">
    <name type="scientific">Cyanomargarita calcarea GSE-NOS-MK-12-04C</name>
    <dbReference type="NCBI Taxonomy" id="2839659"/>
    <lineage>
        <taxon>Bacteria</taxon>
        <taxon>Bacillati</taxon>
        <taxon>Cyanobacteriota</taxon>
        <taxon>Cyanophyceae</taxon>
        <taxon>Nostocales</taxon>
        <taxon>Cyanomargaritaceae</taxon>
        <taxon>Cyanomargarita</taxon>
    </lineage>
</organism>
<feature type="domain" description="SHSP" evidence="3">
    <location>
        <begin position="39"/>
        <end position="153"/>
    </location>
</feature>
<sequence length="201" mass="22976">MSLIPWQPLKELDTLRQQMNHLFDEFTHGTGTYSLFRKLGNVTNLPAIELKETDNDLILQAQVPGMEAKDLDIQVSENTVSIVGEYKEEKTGESQGVFHSEFSYGEFKRIVPLPVNIKQEQVKAKFKDGVITLTLPKADTIKRNAVKVDLTVQEQAREAMTKERLHIEHIRETMHQRAAEELDTHNDTEVSEEARVTMIDC</sequence>
<dbReference type="InterPro" id="IPR002068">
    <property type="entry name" value="A-crystallin/Hsp20_dom"/>
</dbReference>
<evidence type="ECO:0000313" key="5">
    <source>
        <dbReference type="Proteomes" id="UP000729701"/>
    </source>
</evidence>
<dbReference type="SUPFAM" id="SSF49764">
    <property type="entry name" value="HSP20-like chaperones"/>
    <property type="match status" value="1"/>
</dbReference>
<dbReference type="CDD" id="cd06464">
    <property type="entry name" value="ACD_sHsps-like"/>
    <property type="match status" value="1"/>
</dbReference>
<comment type="caution">
    <text evidence="4">The sequence shown here is derived from an EMBL/GenBank/DDBJ whole genome shotgun (WGS) entry which is preliminary data.</text>
</comment>
<dbReference type="InterPro" id="IPR008978">
    <property type="entry name" value="HSP20-like_chaperone"/>
</dbReference>
<dbReference type="Pfam" id="PF00011">
    <property type="entry name" value="HSP20"/>
    <property type="match status" value="1"/>
</dbReference>
<reference evidence="4" key="2">
    <citation type="journal article" date="2022" name="Microbiol. Resour. Announc.">
        <title>Metagenome Sequencing to Explore Phylogenomics of Terrestrial Cyanobacteria.</title>
        <authorList>
            <person name="Ward R.D."/>
            <person name="Stajich J.E."/>
            <person name="Johansen J.R."/>
            <person name="Huntemann M."/>
            <person name="Clum A."/>
            <person name="Foster B."/>
            <person name="Foster B."/>
            <person name="Roux S."/>
            <person name="Palaniappan K."/>
            <person name="Varghese N."/>
            <person name="Mukherjee S."/>
            <person name="Reddy T.B.K."/>
            <person name="Daum C."/>
            <person name="Copeland A."/>
            <person name="Chen I.A."/>
            <person name="Ivanova N.N."/>
            <person name="Kyrpides N.C."/>
            <person name="Shapiro N."/>
            <person name="Eloe-Fadrosh E.A."/>
            <person name="Pietrasiak N."/>
        </authorList>
    </citation>
    <scope>NUCLEOTIDE SEQUENCE</scope>
    <source>
        <strain evidence="4">GSE-NOS-MK-12-04C</strain>
    </source>
</reference>
<dbReference type="PANTHER" id="PTHR11527">
    <property type="entry name" value="HEAT-SHOCK PROTEIN 20 FAMILY MEMBER"/>
    <property type="match status" value="1"/>
</dbReference>
<name>A0A951QPG3_9CYAN</name>
<dbReference type="Gene3D" id="2.60.40.790">
    <property type="match status" value="1"/>
</dbReference>
<dbReference type="EMBL" id="JAHHGZ010000026">
    <property type="protein sequence ID" value="MBW4670044.1"/>
    <property type="molecule type" value="Genomic_DNA"/>
</dbReference>
<evidence type="ECO:0000259" key="3">
    <source>
        <dbReference type="PROSITE" id="PS01031"/>
    </source>
</evidence>
<comment type="similarity">
    <text evidence="1 2">Belongs to the small heat shock protein (HSP20) family.</text>
</comment>
<dbReference type="InterPro" id="IPR031107">
    <property type="entry name" value="Small_HSP"/>
</dbReference>
<evidence type="ECO:0000256" key="2">
    <source>
        <dbReference type="RuleBase" id="RU003616"/>
    </source>
</evidence>
<reference evidence="4" key="1">
    <citation type="submission" date="2021-05" db="EMBL/GenBank/DDBJ databases">
        <authorList>
            <person name="Pietrasiak N."/>
            <person name="Ward R."/>
            <person name="Stajich J.E."/>
            <person name="Kurbessoian T."/>
        </authorList>
    </citation>
    <scope>NUCLEOTIDE SEQUENCE</scope>
    <source>
        <strain evidence="4">GSE-NOS-MK-12-04C</strain>
    </source>
</reference>
<accession>A0A951QPG3</accession>
<protein>
    <submittedName>
        <fullName evidence="4">Hsp20/alpha crystallin family protein</fullName>
    </submittedName>
</protein>
<dbReference type="Proteomes" id="UP000729701">
    <property type="component" value="Unassembled WGS sequence"/>
</dbReference>
<gene>
    <name evidence="4" type="ORF">KME60_22190</name>
</gene>
<proteinExistence type="inferred from homology"/>